<dbReference type="Pfam" id="PF18480">
    <property type="entry name" value="DUF5615"/>
    <property type="match status" value="1"/>
</dbReference>
<accession>A0A554RP48</accession>
<dbReference type="Proteomes" id="UP000316988">
    <property type="component" value="Unassembled WGS sequence"/>
</dbReference>
<evidence type="ECO:0000313" key="2">
    <source>
        <dbReference type="EMBL" id="TSD55812.1"/>
    </source>
</evidence>
<sequence length="108" mass="11532">MFDVVDTRSLGLQRADDEEIVDVAAEENRTIVSADTDFGTILATRQAQKPSFVLLRRTQGLSPETIAAVLASNLPACAVELHEGAVVVISDEVVRVRSLPIALSTPSS</sequence>
<feature type="domain" description="DUF5615" evidence="1">
    <location>
        <begin position="2"/>
        <end position="91"/>
    </location>
</feature>
<gene>
    <name evidence="2" type="ORF">FNM00_16250</name>
</gene>
<protein>
    <recommendedName>
        <fullName evidence="1">DUF5615 domain-containing protein</fullName>
    </recommendedName>
</protein>
<dbReference type="OrthoDB" id="334367at2"/>
<dbReference type="AlphaFoldDB" id="A0A554RP48"/>
<organism evidence="2 3">
    <name type="scientific">Aeromicrobium piscarium</name>
    <dbReference type="NCBI Taxonomy" id="2590901"/>
    <lineage>
        <taxon>Bacteria</taxon>
        <taxon>Bacillati</taxon>
        <taxon>Actinomycetota</taxon>
        <taxon>Actinomycetes</taxon>
        <taxon>Propionibacteriales</taxon>
        <taxon>Nocardioidaceae</taxon>
        <taxon>Aeromicrobium</taxon>
    </lineage>
</organism>
<evidence type="ECO:0000313" key="3">
    <source>
        <dbReference type="Proteomes" id="UP000316988"/>
    </source>
</evidence>
<proteinExistence type="predicted"/>
<reference evidence="2 3" key="1">
    <citation type="submission" date="2019-07" db="EMBL/GenBank/DDBJ databases">
        <authorList>
            <person name="Zhao L.H."/>
        </authorList>
    </citation>
    <scope>NUCLEOTIDE SEQUENCE [LARGE SCALE GENOMIC DNA]</scope>
    <source>
        <strain evidence="2 3">Co35</strain>
    </source>
</reference>
<dbReference type="InterPro" id="IPR041049">
    <property type="entry name" value="DUF5615"/>
</dbReference>
<comment type="caution">
    <text evidence="2">The sequence shown here is derived from an EMBL/GenBank/DDBJ whole genome shotgun (WGS) entry which is preliminary data.</text>
</comment>
<dbReference type="RefSeq" id="WP_143914594.1">
    <property type="nucleotide sequence ID" value="NZ_VLNT01000020.1"/>
</dbReference>
<name>A0A554RP48_9ACTN</name>
<keyword evidence="3" id="KW-1185">Reference proteome</keyword>
<dbReference type="EMBL" id="VLNT01000020">
    <property type="protein sequence ID" value="TSD55812.1"/>
    <property type="molecule type" value="Genomic_DNA"/>
</dbReference>
<evidence type="ECO:0000259" key="1">
    <source>
        <dbReference type="Pfam" id="PF18480"/>
    </source>
</evidence>